<proteinExistence type="predicted"/>
<protein>
    <submittedName>
        <fullName evidence="1">Uncharacterized protein</fullName>
    </submittedName>
</protein>
<dbReference type="AlphaFoldDB" id="A0A371EXL9"/>
<feature type="non-terminal residue" evidence="1">
    <location>
        <position position="1"/>
    </location>
</feature>
<organism evidence="1 2">
    <name type="scientific">Mucuna pruriens</name>
    <name type="common">Velvet bean</name>
    <name type="synonym">Dolichos pruriens</name>
    <dbReference type="NCBI Taxonomy" id="157652"/>
    <lineage>
        <taxon>Eukaryota</taxon>
        <taxon>Viridiplantae</taxon>
        <taxon>Streptophyta</taxon>
        <taxon>Embryophyta</taxon>
        <taxon>Tracheophyta</taxon>
        <taxon>Spermatophyta</taxon>
        <taxon>Magnoliopsida</taxon>
        <taxon>eudicotyledons</taxon>
        <taxon>Gunneridae</taxon>
        <taxon>Pentapetalae</taxon>
        <taxon>rosids</taxon>
        <taxon>fabids</taxon>
        <taxon>Fabales</taxon>
        <taxon>Fabaceae</taxon>
        <taxon>Papilionoideae</taxon>
        <taxon>50 kb inversion clade</taxon>
        <taxon>NPAAA clade</taxon>
        <taxon>indigoferoid/millettioid clade</taxon>
        <taxon>Phaseoleae</taxon>
        <taxon>Mucuna</taxon>
    </lineage>
</organism>
<gene>
    <name evidence="1" type="ORF">CR513_49913</name>
</gene>
<evidence type="ECO:0000313" key="1">
    <source>
        <dbReference type="EMBL" id="RDX70805.1"/>
    </source>
</evidence>
<keyword evidence="2" id="KW-1185">Reference proteome</keyword>
<name>A0A371EXL9_MUCPR</name>
<dbReference type="OrthoDB" id="1449036at2759"/>
<sequence>MSYLQQRMQNWQQGRLVLYDLLMVGLLLLLWRKSSKTVLLHLGHLGSSSESITYIRQRGQPTKTMEVASGLLEYPRLLLLLSSWLSSVETHELGGDVGDTVADRVGDSSLRSTTLGGDRFNFKSSFGPLPFLPLMVWRRKGMVNGLKGSGRRRSGTSKVICVGGLELRPFYMRKMEGQEHVAVVPWSIY</sequence>
<evidence type="ECO:0000313" key="2">
    <source>
        <dbReference type="Proteomes" id="UP000257109"/>
    </source>
</evidence>
<comment type="caution">
    <text evidence="1">The sequence shown here is derived from an EMBL/GenBank/DDBJ whole genome shotgun (WGS) entry which is preliminary data.</text>
</comment>
<dbReference type="Proteomes" id="UP000257109">
    <property type="component" value="Unassembled WGS sequence"/>
</dbReference>
<dbReference type="EMBL" id="QJKJ01011564">
    <property type="protein sequence ID" value="RDX70805.1"/>
    <property type="molecule type" value="Genomic_DNA"/>
</dbReference>
<accession>A0A371EXL9</accession>
<reference evidence="1" key="1">
    <citation type="submission" date="2018-05" db="EMBL/GenBank/DDBJ databases">
        <title>Draft genome of Mucuna pruriens seed.</title>
        <authorList>
            <person name="Nnadi N.E."/>
            <person name="Vos R."/>
            <person name="Hasami M.H."/>
            <person name="Devisetty U.K."/>
            <person name="Aguiy J.C."/>
        </authorList>
    </citation>
    <scope>NUCLEOTIDE SEQUENCE [LARGE SCALE GENOMIC DNA]</scope>
    <source>
        <strain evidence="1">JCA_2017</strain>
    </source>
</reference>